<dbReference type="InterPro" id="IPR019734">
    <property type="entry name" value="TPR_rpt"/>
</dbReference>
<organism evidence="3 4">
    <name type="scientific">Marine Group III euryarchaeote CG-Bathy1</name>
    <dbReference type="NCBI Taxonomy" id="1889001"/>
    <lineage>
        <taxon>Archaea</taxon>
        <taxon>Methanobacteriati</taxon>
        <taxon>Thermoplasmatota</taxon>
        <taxon>Thermoplasmata</taxon>
        <taxon>Candidatus Thermoprofundales</taxon>
    </lineage>
</organism>
<sequence length="455" mass="50959">MFELTLDGQALKISSSGDGNSIVIADRNGNLNFVNQNREVVWKKEMKEGLCCVNITDKGDKIFFGGKDCRMTALNSNGNLEWEREIGKTIWSISTDSEGKYIAVGTGDSIGLYSSNGDKIWEYETDRAMIGVSMSRGAEKIVACGDEFLFLIDRNGNLIFKQQKDDSLWDVDINEIGNKIYLGGWDKKIYCLNENGETVWNYQTGGYIRSLESLSDGKIIAGSHDKNAYVLSNNGELIKKNEFTNEVVCVAAAREGEFLFAGSGEKVACFDIGMNVENKVNEYERNTEYRAVNEPVNEPEDGPVFNFGIFDGPLPDTSGFESYENSDFTESSTTGMQSVTEEGGEFSQFIADVGKEDVRTYLRLGHACWKEGRLERSKEHYQKATEINPEEPRGWHNLSVCEYYISLKANPNDYEGAIKKSYKTLEKSRMPEYSQAGKTLKILADILDAETELDD</sequence>
<comment type="caution">
    <text evidence="3">The sequence shown here is derived from an EMBL/GenBank/DDBJ whole genome shotgun (WGS) entry which is preliminary data.</text>
</comment>
<dbReference type="SUPFAM" id="SSF48452">
    <property type="entry name" value="TPR-like"/>
    <property type="match status" value="1"/>
</dbReference>
<dbReference type="InterPro" id="IPR001680">
    <property type="entry name" value="WD40_rpt"/>
</dbReference>
<dbReference type="Gene3D" id="1.25.40.10">
    <property type="entry name" value="Tetratricopeptide repeat domain"/>
    <property type="match status" value="1"/>
</dbReference>
<gene>
    <name evidence="3" type="ORF">BEU04_01230</name>
</gene>
<evidence type="ECO:0000259" key="2">
    <source>
        <dbReference type="Pfam" id="PF25292"/>
    </source>
</evidence>
<keyword evidence="1" id="KW-0802">TPR repeat</keyword>
<dbReference type="SMART" id="SM00028">
    <property type="entry name" value="TPR"/>
    <property type="match status" value="1"/>
</dbReference>
<dbReference type="Pfam" id="PF13181">
    <property type="entry name" value="TPR_8"/>
    <property type="match status" value="1"/>
</dbReference>
<dbReference type="InterPro" id="IPR057420">
    <property type="entry name" value="Beta-prop_CGLA"/>
</dbReference>
<dbReference type="PANTHER" id="PTHR34512:SF30">
    <property type="entry name" value="OUTER MEMBRANE PROTEIN ASSEMBLY FACTOR BAMB"/>
    <property type="match status" value="1"/>
</dbReference>
<dbReference type="InterPro" id="IPR011047">
    <property type="entry name" value="Quinoprotein_ADH-like_sf"/>
</dbReference>
<proteinExistence type="predicted"/>
<dbReference type="PROSITE" id="PS50005">
    <property type="entry name" value="TPR"/>
    <property type="match status" value="1"/>
</dbReference>
<name>A0A1J5T6U6_9ARCH</name>
<accession>A0A1J5T6U6</accession>
<evidence type="ECO:0000313" key="4">
    <source>
        <dbReference type="Proteomes" id="UP000183815"/>
    </source>
</evidence>
<dbReference type="InterPro" id="IPR011990">
    <property type="entry name" value="TPR-like_helical_dom_sf"/>
</dbReference>
<dbReference type="AlphaFoldDB" id="A0A1J5T6U6"/>
<protein>
    <recommendedName>
        <fullName evidence="2">Lambda-carrageenase beta-propeller domain-containing protein</fullName>
    </recommendedName>
</protein>
<dbReference type="SUPFAM" id="SSF50998">
    <property type="entry name" value="Quinoprotein alcohol dehydrogenase-like"/>
    <property type="match status" value="1"/>
</dbReference>
<evidence type="ECO:0000256" key="1">
    <source>
        <dbReference type="PROSITE-ProRule" id="PRU00339"/>
    </source>
</evidence>
<dbReference type="SMART" id="SM00320">
    <property type="entry name" value="WD40"/>
    <property type="match status" value="4"/>
</dbReference>
<dbReference type="SMART" id="SM00564">
    <property type="entry name" value="PQQ"/>
    <property type="match status" value="3"/>
</dbReference>
<dbReference type="PANTHER" id="PTHR34512">
    <property type="entry name" value="CELL SURFACE PROTEIN"/>
    <property type="match status" value="1"/>
</dbReference>
<dbReference type="InterPro" id="IPR018391">
    <property type="entry name" value="PQQ_b-propeller_rpt"/>
</dbReference>
<dbReference type="InterPro" id="IPR015943">
    <property type="entry name" value="WD40/YVTN_repeat-like_dom_sf"/>
</dbReference>
<feature type="domain" description="Lambda-carrageenase beta-propeller" evidence="2">
    <location>
        <begin position="168"/>
        <end position="240"/>
    </location>
</feature>
<dbReference type="Gene3D" id="2.130.10.10">
    <property type="entry name" value="YVTN repeat-like/Quinoprotein amine dehydrogenase"/>
    <property type="match status" value="1"/>
</dbReference>
<reference evidence="3 4" key="1">
    <citation type="submission" date="2016-08" db="EMBL/GenBank/DDBJ databases">
        <title>New Insights into Marine Group III Euryarchaeota, from dark to light.</title>
        <authorList>
            <person name="Haro-Moreno J.M."/>
            <person name="Rodriguez-Valera F."/>
            <person name="Lopez-Garcia P."/>
            <person name="Moreira D."/>
            <person name="Martin-Cuadrado A.B."/>
        </authorList>
    </citation>
    <scope>NUCLEOTIDE SEQUENCE [LARGE SCALE GENOMIC DNA]</scope>
    <source>
        <strain evidence="3">CG-Bathy1</strain>
    </source>
</reference>
<dbReference type="Proteomes" id="UP000183815">
    <property type="component" value="Unassembled WGS sequence"/>
</dbReference>
<evidence type="ECO:0000313" key="3">
    <source>
        <dbReference type="EMBL" id="OIR16591.1"/>
    </source>
</evidence>
<dbReference type="Pfam" id="PF25292">
    <property type="entry name" value="Beta-prop_CGLA"/>
    <property type="match status" value="1"/>
</dbReference>
<feature type="repeat" description="TPR" evidence="1">
    <location>
        <begin position="358"/>
        <end position="391"/>
    </location>
</feature>
<dbReference type="EMBL" id="MIYU01000012">
    <property type="protein sequence ID" value="OIR16591.1"/>
    <property type="molecule type" value="Genomic_DNA"/>
</dbReference>